<protein>
    <submittedName>
        <fullName evidence="14">Cytochrome P450</fullName>
    </submittedName>
</protein>
<evidence type="ECO:0000256" key="13">
    <source>
        <dbReference type="PIRSR" id="PIRSR602403-1"/>
    </source>
</evidence>
<sequence>MSVFTILVYAGLAYVVFKLAKLIYGEVTSPLRVLPGPPNLSFILGNFRGIANVEYTKMIKIYFFFSGYTIYFSDSKAINHILMNYYDYQKPQAAIYNIKQLMGPGICPNPVFGPSHIRELTEIFVEKSLQLRDMWTKDISISGGLTRMTLDVIGLAGFNDNFNALSDGQEEDELSSAFSIIFKAGTSLNPISLFRNLFPPLRVLVNDFTRADAEVKSASEIMKRIGGQLLKENRESISSSGKNKDIRGSRDVLSLLVHANVAPHLEDHRRLSDEHVLVQVPTFLVAGHETTNFSTGVTWVLYALAQNIAAQTKLRQELLTASTDNPTMEELNSFPYLDAIVRETMRLYAPVPMTSCVAMKDDAIPLEMPFRGLDENTLIHNFYRINKGQGVTIPILPLNRSRMLWGEDSMQFKSERWFPAVPEAATNIPGVFGNMLTFLGGPRSCIGYRFSLVEMKALLFTLLGAPAKDISQKTSLTARPVLITDLDNPNQMPLLIRPVTTSV</sequence>
<dbReference type="OrthoDB" id="1470350at2759"/>
<evidence type="ECO:0000256" key="5">
    <source>
        <dbReference type="ARBA" id="ARBA00022617"/>
    </source>
</evidence>
<dbReference type="GO" id="GO:0016705">
    <property type="term" value="F:oxidoreductase activity, acting on paired donors, with incorporation or reduction of molecular oxygen"/>
    <property type="evidence" value="ECO:0007669"/>
    <property type="project" value="InterPro"/>
</dbReference>
<dbReference type="InterPro" id="IPR002403">
    <property type="entry name" value="Cyt_P450_E_grp-IV"/>
</dbReference>
<evidence type="ECO:0000256" key="12">
    <source>
        <dbReference type="ARBA" id="ARBA00023136"/>
    </source>
</evidence>
<evidence type="ECO:0000256" key="11">
    <source>
        <dbReference type="ARBA" id="ARBA00023033"/>
    </source>
</evidence>
<comment type="cofactor">
    <cofactor evidence="1 13">
        <name>heme</name>
        <dbReference type="ChEBI" id="CHEBI:30413"/>
    </cofactor>
</comment>
<comment type="subcellular location">
    <subcellularLocation>
        <location evidence="2">Membrane</location>
    </subcellularLocation>
</comment>
<evidence type="ECO:0000256" key="4">
    <source>
        <dbReference type="ARBA" id="ARBA00010617"/>
    </source>
</evidence>
<dbReference type="GO" id="GO:0004497">
    <property type="term" value="F:monooxygenase activity"/>
    <property type="evidence" value="ECO:0007669"/>
    <property type="project" value="UniProtKB-KW"/>
</dbReference>
<evidence type="ECO:0000256" key="10">
    <source>
        <dbReference type="ARBA" id="ARBA00023004"/>
    </source>
</evidence>
<accession>A0A5C3LY80</accession>
<reference evidence="14 15" key="1">
    <citation type="journal article" date="2019" name="Nat. Ecol. Evol.">
        <title>Megaphylogeny resolves global patterns of mushroom evolution.</title>
        <authorList>
            <person name="Varga T."/>
            <person name="Krizsan K."/>
            <person name="Foldi C."/>
            <person name="Dima B."/>
            <person name="Sanchez-Garcia M."/>
            <person name="Sanchez-Ramirez S."/>
            <person name="Szollosi G.J."/>
            <person name="Szarkandi J.G."/>
            <person name="Papp V."/>
            <person name="Albert L."/>
            <person name="Andreopoulos W."/>
            <person name="Angelini C."/>
            <person name="Antonin V."/>
            <person name="Barry K.W."/>
            <person name="Bougher N.L."/>
            <person name="Buchanan P."/>
            <person name="Buyck B."/>
            <person name="Bense V."/>
            <person name="Catcheside P."/>
            <person name="Chovatia M."/>
            <person name="Cooper J."/>
            <person name="Damon W."/>
            <person name="Desjardin D."/>
            <person name="Finy P."/>
            <person name="Geml J."/>
            <person name="Haridas S."/>
            <person name="Hughes K."/>
            <person name="Justo A."/>
            <person name="Karasinski D."/>
            <person name="Kautmanova I."/>
            <person name="Kiss B."/>
            <person name="Kocsube S."/>
            <person name="Kotiranta H."/>
            <person name="LaButti K.M."/>
            <person name="Lechner B.E."/>
            <person name="Liimatainen K."/>
            <person name="Lipzen A."/>
            <person name="Lukacs Z."/>
            <person name="Mihaltcheva S."/>
            <person name="Morgado L.N."/>
            <person name="Niskanen T."/>
            <person name="Noordeloos M.E."/>
            <person name="Ohm R.A."/>
            <person name="Ortiz-Santana B."/>
            <person name="Ovrebo C."/>
            <person name="Racz N."/>
            <person name="Riley R."/>
            <person name="Savchenko A."/>
            <person name="Shiryaev A."/>
            <person name="Soop K."/>
            <person name="Spirin V."/>
            <person name="Szebenyi C."/>
            <person name="Tomsovsky M."/>
            <person name="Tulloss R.E."/>
            <person name="Uehling J."/>
            <person name="Grigoriev I.V."/>
            <person name="Vagvolgyi C."/>
            <person name="Papp T."/>
            <person name="Martin F.M."/>
            <person name="Miettinen O."/>
            <person name="Hibbett D.S."/>
            <person name="Nagy L.G."/>
        </authorList>
    </citation>
    <scope>NUCLEOTIDE SEQUENCE [LARGE SCALE GENOMIC DNA]</scope>
    <source>
        <strain evidence="14 15">CBS 166.37</strain>
    </source>
</reference>
<dbReference type="SUPFAM" id="SSF48264">
    <property type="entry name" value="Cytochrome P450"/>
    <property type="match status" value="1"/>
</dbReference>
<comment type="similarity">
    <text evidence="4">Belongs to the cytochrome P450 family.</text>
</comment>
<dbReference type="GO" id="GO:0016020">
    <property type="term" value="C:membrane"/>
    <property type="evidence" value="ECO:0007669"/>
    <property type="project" value="UniProtKB-SubCell"/>
</dbReference>
<dbReference type="Pfam" id="PF00067">
    <property type="entry name" value="p450"/>
    <property type="match status" value="1"/>
</dbReference>
<keyword evidence="8" id="KW-1133">Transmembrane helix</keyword>
<keyword evidence="6" id="KW-0812">Transmembrane</keyword>
<gene>
    <name evidence="14" type="ORF">BDQ12DRAFT_705516</name>
</gene>
<evidence type="ECO:0000256" key="1">
    <source>
        <dbReference type="ARBA" id="ARBA00001971"/>
    </source>
</evidence>
<evidence type="ECO:0000256" key="8">
    <source>
        <dbReference type="ARBA" id="ARBA00022989"/>
    </source>
</evidence>
<feature type="binding site" description="axial binding residue" evidence="13">
    <location>
        <position position="445"/>
    </location>
    <ligand>
        <name>heme</name>
        <dbReference type="ChEBI" id="CHEBI:30413"/>
    </ligand>
    <ligandPart>
        <name>Fe</name>
        <dbReference type="ChEBI" id="CHEBI:18248"/>
    </ligandPart>
</feature>
<evidence type="ECO:0000256" key="2">
    <source>
        <dbReference type="ARBA" id="ARBA00004370"/>
    </source>
</evidence>
<dbReference type="InterPro" id="IPR001128">
    <property type="entry name" value="Cyt_P450"/>
</dbReference>
<dbReference type="STRING" id="68775.A0A5C3LY80"/>
<evidence type="ECO:0000256" key="3">
    <source>
        <dbReference type="ARBA" id="ARBA00004721"/>
    </source>
</evidence>
<dbReference type="EMBL" id="ML213604">
    <property type="protein sequence ID" value="TFK38084.1"/>
    <property type="molecule type" value="Genomic_DNA"/>
</dbReference>
<keyword evidence="11" id="KW-0503">Monooxygenase</keyword>
<evidence type="ECO:0000256" key="9">
    <source>
        <dbReference type="ARBA" id="ARBA00023002"/>
    </source>
</evidence>
<dbReference type="Proteomes" id="UP000308652">
    <property type="component" value="Unassembled WGS sequence"/>
</dbReference>
<dbReference type="InterPro" id="IPR036396">
    <property type="entry name" value="Cyt_P450_sf"/>
</dbReference>
<dbReference type="PANTHER" id="PTHR24305:SF166">
    <property type="entry name" value="CYTOCHROME P450 12A4, MITOCHONDRIAL-RELATED"/>
    <property type="match status" value="1"/>
</dbReference>
<dbReference type="InterPro" id="IPR050121">
    <property type="entry name" value="Cytochrome_P450_monoxygenase"/>
</dbReference>
<evidence type="ECO:0000313" key="15">
    <source>
        <dbReference type="Proteomes" id="UP000308652"/>
    </source>
</evidence>
<dbReference type="Gene3D" id="1.10.630.10">
    <property type="entry name" value="Cytochrome P450"/>
    <property type="match status" value="1"/>
</dbReference>
<proteinExistence type="inferred from homology"/>
<name>A0A5C3LY80_9AGAR</name>
<dbReference type="PANTHER" id="PTHR24305">
    <property type="entry name" value="CYTOCHROME P450"/>
    <property type="match status" value="1"/>
</dbReference>
<keyword evidence="5 13" id="KW-0349">Heme</keyword>
<evidence type="ECO:0000256" key="6">
    <source>
        <dbReference type="ARBA" id="ARBA00022692"/>
    </source>
</evidence>
<keyword evidence="9" id="KW-0560">Oxidoreductase</keyword>
<dbReference type="PRINTS" id="PR00465">
    <property type="entry name" value="EP450IV"/>
</dbReference>
<keyword evidence="10 13" id="KW-0408">Iron</keyword>
<organism evidence="14 15">
    <name type="scientific">Crucibulum laeve</name>
    <dbReference type="NCBI Taxonomy" id="68775"/>
    <lineage>
        <taxon>Eukaryota</taxon>
        <taxon>Fungi</taxon>
        <taxon>Dikarya</taxon>
        <taxon>Basidiomycota</taxon>
        <taxon>Agaricomycotina</taxon>
        <taxon>Agaricomycetes</taxon>
        <taxon>Agaricomycetidae</taxon>
        <taxon>Agaricales</taxon>
        <taxon>Agaricineae</taxon>
        <taxon>Nidulariaceae</taxon>
        <taxon>Crucibulum</taxon>
    </lineage>
</organism>
<keyword evidence="12" id="KW-0472">Membrane</keyword>
<evidence type="ECO:0000256" key="7">
    <source>
        <dbReference type="ARBA" id="ARBA00022723"/>
    </source>
</evidence>
<dbReference type="PRINTS" id="PR00385">
    <property type="entry name" value="P450"/>
</dbReference>
<keyword evidence="15" id="KW-1185">Reference proteome</keyword>
<dbReference type="AlphaFoldDB" id="A0A5C3LY80"/>
<evidence type="ECO:0000313" key="14">
    <source>
        <dbReference type="EMBL" id="TFK38084.1"/>
    </source>
</evidence>
<dbReference type="GO" id="GO:0005506">
    <property type="term" value="F:iron ion binding"/>
    <property type="evidence" value="ECO:0007669"/>
    <property type="project" value="InterPro"/>
</dbReference>
<dbReference type="GO" id="GO:0020037">
    <property type="term" value="F:heme binding"/>
    <property type="evidence" value="ECO:0007669"/>
    <property type="project" value="InterPro"/>
</dbReference>
<keyword evidence="7 13" id="KW-0479">Metal-binding</keyword>
<comment type="pathway">
    <text evidence="3">Secondary metabolite biosynthesis; terpenoid biosynthesis.</text>
</comment>